<proteinExistence type="predicted"/>
<comment type="caution">
    <text evidence="1">The sequence shown here is derived from an EMBL/GenBank/DDBJ whole genome shotgun (WGS) entry which is preliminary data.</text>
</comment>
<keyword evidence="2" id="KW-1185">Reference proteome</keyword>
<protein>
    <submittedName>
        <fullName evidence="1">Uncharacterized protein</fullName>
    </submittedName>
</protein>
<dbReference type="AlphaFoldDB" id="A0A8H7R5N1"/>
<evidence type="ECO:0000313" key="2">
    <source>
        <dbReference type="Proteomes" id="UP000603453"/>
    </source>
</evidence>
<dbReference type="OrthoDB" id="2228727at2759"/>
<reference evidence="1" key="1">
    <citation type="submission" date="2020-12" db="EMBL/GenBank/DDBJ databases">
        <title>Metabolic potential, ecology and presence of endohyphal bacteria is reflected in genomic diversity of Mucoromycotina.</title>
        <authorList>
            <person name="Muszewska A."/>
            <person name="Okrasinska A."/>
            <person name="Steczkiewicz K."/>
            <person name="Drgas O."/>
            <person name="Orlowska M."/>
            <person name="Perlinska-Lenart U."/>
            <person name="Aleksandrzak-Piekarczyk T."/>
            <person name="Szatraj K."/>
            <person name="Zielenkiewicz U."/>
            <person name="Pilsyk S."/>
            <person name="Malc E."/>
            <person name="Mieczkowski P."/>
            <person name="Kruszewska J.S."/>
            <person name="Biernat P."/>
            <person name="Pawlowska J."/>
        </authorList>
    </citation>
    <scope>NUCLEOTIDE SEQUENCE</scope>
    <source>
        <strain evidence="1">WA0000017839</strain>
    </source>
</reference>
<dbReference type="Proteomes" id="UP000603453">
    <property type="component" value="Unassembled WGS sequence"/>
</dbReference>
<organism evidence="1 2">
    <name type="scientific">Mucor saturninus</name>
    <dbReference type="NCBI Taxonomy" id="64648"/>
    <lineage>
        <taxon>Eukaryota</taxon>
        <taxon>Fungi</taxon>
        <taxon>Fungi incertae sedis</taxon>
        <taxon>Mucoromycota</taxon>
        <taxon>Mucoromycotina</taxon>
        <taxon>Mucoromycetes</taxon>
        <taxon>Mucorales</taxon>
        <taxon>Mucorineae</taxon>
        <taxon>Mucoraceae</taxon>
        <taxon>Mucor</taxon>
    </lineage>
</organism>
<name>A0A8H7R5N1_9FUNG</name>
<accession>A0A8H7R5N1</accession>
<gene>
    <name evidence="1" type="ORF">INT47_009397</name>
</gene>
<evidence type="ECO:0000313" key="1">
    <source>
        <dbReference type="EMBL" id="KAG2204355.1"/>
    </source>
</evidence>
<dbReference type="EMBL" id="JAEPRD010000045">
    <property type="protein sequence ID" value="KAG2204355.1"/>
    <property type="molecule type" value="Genomic_DNA"/>
</dbReference>
<sequence length="98" mass="11058">MKKERGSYITKNEAKVVNLINLLQELEDMSISEASRKVGLFKSTAARFLDSTAIKEGKGRPAILKYENTVFVFELLANEPILTVEAVEDAYRHGLRNK</sequence>